<protein>
    <submittedName>
        <fullName evidence="2">Uncharacterized protein</fullName>
    </submittedName>
</protein>
<feature type="region of interest" description="Disordered" evidence="1">
    <location>
        <begin position="1"/>
        <end position="58"/>
    </location>
</feature>
<dbReference type="AlphaFoldDB" id="A0A239AIF8"/>
<dbReference type="RefSeq" id="WP_179224052.1">
    <property type="nucleotide sequence ID" value="NZ_FZOO01000001.1"/>
</dbReference>
<name>A0A239AIF8_9ACTN</name>
<keyword evidence="3" id="KW-1185">Reference proteome</keyword>
<evidence type="ECO:0000256" key="1">
    <source>
        <dbReference type="SAM" id="MobiDB-lite"/>
    </source>
</evidence>
<reference evidence="3" key="1">
    <citation type="submission" date="2017-06" db="EMBL/GenBank/DDBJ databases">
        <authorList>
            <person name="Varghese N."/>
            <person name="Submissions S."/>
        </authorList>
    </citation>
    <scope>NUCLEOTIDE SEQUENCE [LARGE SCALE GENOMIC DNA]</scope>
    <source>
        <strain evidence="3">DSM 46839</strain>
    </source>
</reference>
<gene>
    <name evidence="2" type="ORF">SAMN06893096_10123</name>
</gene>
<dbReference type="Proteomes" id="UP000198373">
    <property type="component" value="Unassembled WGS sequence"/>
</dbReference>
<dbReference type="EMBL" id="FZOO01000001">
    <property type="protein sequence ID" value="SNR95330.1"/>
    <property type="molecule type" value="Genomic_DNA"/>
</dbReference>
<evidence type="ECO:0000313" key="3">
    <source>
        <dbReference type="Proteomes" id="UP000198373"/>
    </source>
</evidence>
<evidence type="ECO:0000313" key="2">
    <source>
        <dbReference type="EMBL" id="SNR95330.1"/>
    </source>
</evidence>
<accession>A0A239AIF8</accession>
<sequence>MSEPDGTTYSAGEDLSDEEMVQTVAGQTDSISEHADEAGKDWNGDASQAPDPTADTTG</sequence>
<feature type="compositionally biased region" description="Basic and acidic residues" evidence="1">
    <location>
        <begin position="31"/>
        <end position="43"/>
    </location>
</feature>
<proteinExistence type="predicted"/>
<feature type="compositionally biased region" description="Polar residues" evidence="1">
    <location>
        <begin position="1"/>
        <end position="10"/>
    </location>
</feature>
<organism evidence="2 3">
    <name type="scientific">Geodermatophilus pulveris</name>
    <dbReference type="NCBI Taxonomy" id="1564159"/>
    <lineage>
        <taxon>Bacteria</taxon>
        <taxon>Bacillati</taxon>
        <taxon>Actinomycetota</taxon>
        <taxon>Actinomycetes</taxon>
        <taxon>Geodermatophilales</taxon>
        <taxon>Geodermatophilaceae</taxon>
        <taxon>Geodermatophilus</taxon>
    </lineage>
</organism>